<gene>
    <name evidence="4" type="ORF">SAMN05660349_00418</name>
</gene>
<evidence type="ECO:0000313" key="5">
    <source>
        <dbReference type="Proteomes" id="UP000190852"/>
    </source>
</evidence>
<dbReference type="RefSeq" id="WP_245832489.1">
    <property type="nucleotide sequence ID" value="NZ_FUYQ01000002.1"/>
</dbReference>
<evidence type="ECO:0000259" key="3">
    <source>
        <dbReference type="Pfam" id="PF22827"/>
    </source>
</evidence>
<dbReference type="SUPFAM" id="SSF58104">
    <property type="entry name" value="Methyl-accepting chemotaxis protein (MCP) signaling domain"/>
    <property type="match status" value="1"/>
</dbReference>
<feature type="transmembrane region" description="Helical" evidence="2">
    <location>
        <begin position="23"/>
        <end position="46"/>
    </location>
</feature>
<keyword evidence="2" id="KW-0472">Membrane</keyword>
<organism evidence="4 5">
    <name type="scientific">Parabacteroides chartae</name>
    <dbReference type="NCBI Taxonomy" id="1037355"/>
    <lineage>
        <taxon>Bacteria</taxon>
        <taxon>Pseudomonadati</taxon>
        <taxon>Bacteroidota</taxon>
        <taxon>Bacteroidia</taxon>
        <taxon>Bacteroidales</taxon>
        <taxon>Tannerellaceae</taxon>
        <taxon>Parabacteroides</taxon>
    </lineage>
</organism>
<protein>
    <submittedName>
        <fullName evidence="4">Gliding motility-associated protein GldL</fullName>
    </submittedName>
</protein>
<reference evidence="5" key="1">
    <citation type="submission" date="2017-02" db="EMBL/GenBank/DDBJ databases">
        <authorList>
            <person name="Varghese N."/>
            <person name="Submissions S."/>
        </authorList>
    </citation>
    <scope>NUCLEOTIDE SEQUENCE [LARGE SCALE GENOMIC DNA]</scope>
    <source>
        <strain evidence="5">DSM 24967</strain>
    </source>
</reference>
<dbReference type="NCBIfam" id="TIGR03513">
    <property type="entry name" value="GldL_gliding"/>
    <property type="match status" value="1"/>
</dbReference>
<dbReference type="Pfam" id="PF22827">
    <property type="entry name" value="GldL_N"/>
    <property type="match status" value="1"/>
</dbReference>
<dbReference type="EMBL" id="FUYQ01000002">
    <property type="protein sequence ID" value="SKB29884.1"/>
    <property type="molecule type" value="Genomic_DNA"/>
</dbReference>
<dbReference type="InterPro" id="IPR019852">
    <property type="entry name" value="Motility-assoc_prot_GldL"/>
</dbReference>
<evidence type="ECO:0000313" key="4">
    <source>
        <dbReference type="EMBL" id="SKB29884.1"/>
    </source>
</evidence>
<name>A0A1T5A4H3_9BACT</name>
<keyword evidence="5" id="KW-1185">Reference proteome</keyword>
<evidence type="ECO:0000256" key="2">
    <source>
        <dbReference type="SAM" id="Phobius"/>
    </source>
</evidence>
<feature type="domain" description="Gliding motility protein GldL-like N-terminal" evidence="3">
    <location>
        <begin position="27"/>
        <end position="87"/>
    </location>
</feature>
<feature type="region of interest" description="Disordered" evidence="1">
    <location>
        <begin position="311"/>
        <end position="348"/>
    </location>
</feature>
<keyword evidence="2" id="KW-1133">Transmembrane helix</keyword>
<accession>A0A1T5A4H3</accession>
<evidence type="ECO:0000256" key="1">
    <source>
        <dbReference type="SAM" id="MobiDB-lite"/>
    </source>
</evidence>
<proteinExistence type="predicted"/>
<dbReference type="Proteomes" id="UP000190852">
    <property type="component" value="Unassembled WGS sequence"/>
</dbReference>
<feature type="compositionally biased region" description="Polar residues" evidence="1">
    <location>
        <begin position="313"/>
        <end position="348"/>
    </location>
</feature>
<dbReference type="InterPro" id="IPR055087">
    <property type="entry name" value="GldL-like_N"/>
</dbReference>
<keyword evidence="2" id="KW-0812">Transmembrane</keyword>
<dbReference type="AlphaFoldDB" id="A0A1T5A4H3"/>
<sequence length="348" mass="38531">MGKYKKYKNRIEMFLSSDMGKRLLNFCYSWGASIVVLGALFKLLHLPFGNEMLFVGMMTEFFVFFISGFEHPGKDYHWEEVFPVLKSKNPMDRPEFANQKVSGIMHSAANEEDDSNANLLINPMAVKQSAGLSGALDISEEDTRNLSDSIKKLSGAAEQISKMAELTDATQQYLDQLAGMADQMKRFSQTTNSLTEVSDTLLSSYKSITDHSDGINQNSRGYVHQMEALNRNISGLNTIYEIQLKSISSQIDTIERINGGLSRIKDLYEGSVVDSSVFRAENERMAQQLAQLNTVYSRLLQAMTVNMPGAGMFQSQPQGGQGYNPPSASTYQPQGAASYGSNPGQPGR</sequence>